<organism evidence="1 2">
    <name type="scientific">Crocosphaera chwakensis CCY0110</name>
    <dbReference type="NCBI Taxonomy" id="391612"/>
    <lineage>
        <taxon>Bacteria</taxon>
        <taxon>Bacillati</taxon>
        <taxon>Cyanobacteriota</taxon>
        <taxon>Cyanophyceae</taxon>
        <taxon>Oscillatoriophycideae</taxon>
        <taxon>Chroococcales</taxon>
        <taxon>Aphanothecaceae</taxon>
        <taxon>Crocosphaera</taxon>
        <taxon>Crocosphaera chwakensis</taxon>
    </lineage>
</organism>
<keyword evidence="2" id="KW-1185">Reference proteome</keyword>
<name>A3IU87_9CHRO</name>
<dbReference type="AlphaFoldDB" id="A3IU87"/>
<sequence>MNIKSTFLGFLGLSIGMGAILSFASIKPVQAGSLNREIVDANGHKMGRLAFTWDDSMVTNNMLRHFDSLTSFNITDYGEMSYDLEFAKNAHFQNFDFNVNTGKLKILAYNLSRETATRKYGFTIWSKDFDSDVVSSSVIASNLPNDQALNQALTTNKYSVNLNLAASGSTTAVDNVSLQEPQPQDPPSVPENSLTTALLIVAGLVFLSPHKVF</sequence>
<accession>A3IU87</accession>
<protein>
    <submittedName>
        <fullName evidence="1">Uncharacterized protein</fullName>
    </submittedName>
</protein>
<evidence type="ECO:0000313" key="2">
    <source>
        <dbReference type="Proteomes" id="UP000003781"/>
    </source>
</evidence>
<dbReference type="OrthoDB" id="582019at2"/>
<gene>
    <name evidence="1" type="ORF">CY0110_07189</name>
</gene>
<dbReference type="Proteomes" id="UP000003781">
    <property type="component" value="Unassembled WGS sequence"/>
</dbReference>
<comment type="caution">
    <text evidence="1">The sequence shown here is derived from an EMBL/GenBank/DDBJ whole genome shotgun (WGS) entry which is preliminary data.</text>
</comment>
<dbReference type="EMBL" id="AAXW01000033">
    <property type="protein sequence ID" value="EAZ89961.1"/>
    <property type="molecule type" value="Genomic_DNA"/>
</dbReference>
<dbReference type="eggNOG" id="ENOG503211C">
    <property type="taxonomic scope" value="Bacteria"/>
</dbReference>
<evidence type="ECO:0000313" key="1">
    <source>
        <dbReference type="EMBL" id="EAZ89961.1"/>
    </source>
</evidence>
<dbReference type="RefSeq" id="WP_008276943.1">
    <property type="nucleotide sequence ID" value="NZ_AAXW01000033.1"/>
</dbReference>
<proteinExistence type="predicted"/>
<reference evidence="1 2" key="1">
    <citation type="submission" date="2007-03" db="EMBL/GenBank/DDBJ databases">
        <authorList>
            <person name="Stal L."/>
            <person name="Ferriera S."/>
            <person name="Johnson J."/>
            <person name="Kravitz S."/>
            <person name="Beeson K."/>
            <person name="Sutton G."/>
            <person name="Rogers Y.-H."/>
            <person name="Friedman R."/>
            <person name="Frazier M."/>
            <person name="Venter J.C."/>
        </authorList>
    </citation>
    <scope>NUCLEOTIDE SEQUENCE [LARGE SCALE GENOMIC DNA]</scope>
    <source>
        <strain evidence="1 2">CCY0110</strain>
    </source>
</reference>